<keyword evidence="4" id="KW-0732">Signal</keyword>
<evidence type="ECO:0000256" key="12">
    <source>
        <dbReference type="ARBA" id="ARBA00040705"/>
    </source>
</evidence>
<comment type="similarity">
    <text evidence="11">Belongs to the G-protein coupled receptor 3 family. TAS1R subfamily.</text>
</comment>
<organism evidence="15 16">
    <name type="scientific">Pleurodeles waltl</name>
    <name type="common">Iberian ribbed newt</name>
    <dbReference type="NCBI Taxonomy" id="8319"/>
    <lineage>
        <taxon>Eukaryota</taxon>
        <taxon>Metazoa</taxon>
        <taxon>Chordata</taxon>
        <taxon>Craniata</taxon>
        <taxon>Vertebrata</taxon>
        <taxon>Euteleostomi</taxon>
        <taxon>Amphibia</taxon>
        <taxon>Batrachia</taxon>
        <taxon>Caudata</taxon>
        <taxon>Salamandroidea</taxon>
        <taxon>Salamandridae</taxon>
        <taxon>Pleurodelinae</taxon>
        <taxon>Pleurodeles</taxon>
    </lineage>
</organism>
<keyword evidence="6" id="KW-0297">G-protein coupled receptor</keyword>
<evidence type="ECO:0000313" key="16">
    <source>
        <dbReference type="Proteomes" id="UP001066276"/>
    </source>
</evidence>
<name>A0AAV7R2U3_PLEWA</name>
<dbReference type="GO" id="GO:0005886">
    <property type="term" value="C:plasma membrane"/>
    <property type="evidence" value="ECO:0007669"/>
    <property type="project" value="UniProtKB-SubCell"/>
</dbReference>
<evidence type="ECO:0000256" key="4">
    <source>
        <dbReference type="ARBA" id="ARBA00022729"/>
    </source>
</evidence>
<evidence type="ECO:0000256" key="8">
    <source>
        <dbReference type="ARBA" id="ARBA00023170"/>
    </source>
</evidence>
<keyword evidence="3" id="KW-0812">Transmembrane</keyword>
<dbReference type="Gene3D" id="2.10.50.30">
    <property type="entry name" value="GPCR, family 3, nine cysteines domain"/>
    <property type="match status" value="1"/>
</dbReference>
<dbReference type="InterPro" id="IPR011500">
    <property type="entry name" value="GPCR_3_9-Cys_dom"/>
</dbReference>
<evidence type="ECO:0000259" key="13">
    <source>
        <dbReference type="Pfam" id="PF01094"/>
    </source>
</evidence>
<comment type="subcellular location">
    <subcellularLocation>
        <location evidence="1">Cell membrane</location>
        <topology evidence="1">Multi-pass membrane protein</topology>
    </subcellularLocation>
</comment>
<dbReference type="InterPro" id="IPR000068">
    <property type="entry name" value="GPCR_3_Ca_sens_rcpt-rel"/>
</dbReference>
<sequence length="429" mass="48272">MKVSNRASRKRNPMWSSATMAADQLHVIRSHRSLRIPDTFDWEFPMLRVSAHPGQRDLRFYAPGFVLALAMRFAIEEINNSTSLLPGVQLGYEIYNTCFEPLVTMQPTMLFLTRRNSTGVDVTCNYTDYETRVIAVVGPMSSELCIYTAKLFGLFMVPQVSYAASSNSLSDRVLFPSFYRTIPSDKHQTEGLVEVVHLFKWNWIAAIGSDDAYGQQGLALFSTLASSQDICIAFEGTIPNILTESFSLVSLHETIKQINYSLANVIVLFSGERAAKLLLEEWIRIGAGPKVWLASEDWATSTTISSIPGLQRIGTLLEKMKKVQFQLDNKSFYYDDHGNPNTGYSIVLWTWRNETLYYSTIGNYMQGLHLDKGGIQWHTADNEVPASVCSDKCSQGQVKRVKGFHSCCYDCVDCEAGFFQNDSGKYLES</sequence>
<accession>A0AAV7R2U3</accession>
<feature type="domain" description="GPCR family 3 nine cysteines" evidence="14">
    <location>
        <begin position="384"/>
        <end position="421"/>
    </location>
</feature>
<dbReference type="GO" id="GO:0004930">
    <property type="term" value="F:G protein-coupled receptor activity"/>
    <property type="evidence" value="ECO:0007669"/>
    <property type="project" value="UniProtKB-KW"/>
</dbReference>
<dbReference type="PANTHER" id="PTHR24061:SF435">
    <property type="entry name" value="TASTE RECEPTOR TYPE 1 MEMBER 3"/>
    <property type="match status" value="1"/>
</dbReference>
<evidence type="ECO:0000256" key="10">
    <source>
        <dbReference type="ARBA" id="ARBA00023224"/>
    </source>
</evidence>
<dbReference type="InterPro" id="IPR028082">
    <property type="entry name" value="Peripla_BP_I"/>
</dbReference>
<dbReference type="SUPFAM" id="SSF53822">
    <property type="entry name" value="Periplasmic binding protein-like I"/>
    <property type="match status" value="1"/>
</dbReference>
<reference evidence="15" key="1">
    <citation type="journal article" date="2022" name="bioRxiv">
        <title>Sequencing and chromosome-scale assembly of the giantPleurodeles waltlgenome.</title>
        <authorList>
            <person name="Brown T."/>
            <person name="Elewa A."/>
            <person name="Iarovenko S."/>
            <person name="Subramanian E."/>
            <person name="Araus A.J."/>
            <person name="Petzold A."/>
            <person name="Susuki M."/>
            <person name="Suzuki K.-i.T."/>
            <person name="Hayashi T."/>
            <person name="Toyoda A."/>
            <person name="Oliveira C."/>
            <person name="Osipova E."/>
            <person name="Leigh N.D."/>
            <person name="Simon A."/>
            <person name="Yun M.H."/>
        </authorList>
    </citation>
    <scope>NUCLEOTIDE SEQUENCE</scope>
    <source>
        <strain evidence="15">20211129_DDA</strain>
        <tissue evidence="15">Liver</tissue>
    </source>
</reference>
<dbReference type="Pfam" id="PF07562">
    <property type="entry name" value="NCD3G"/>
    <property type="match status" value="1"/>
</dbReference>
<proteinExistence type="inferred from homology"/>
<evidence type="ECO:0000313" key="15">
    <source>
        <dbReference type="EMBL" id="KAJ1144950.1"/>
    </source>
</evidence>
<comment type="caution">
    <text evidence="15">The sequence shown here is derived from an EMBL/GenBank/DDBJ whole genome shotgun (WGS) entry which is preliminary data.</text>
</comment>
<dbReference type="GO" id="GO:0050917">
    <property type="term" value="P:sensory perception of umami taste"/>
    <property type="evidence" value="ECO:0007669"/>
    <property type="project" value="TreeGrafter"/>
</dbReference>
<keyword evidence="9" id="KW-0325">Glycoprotein</keyword>
<feature type="domain" description="Receptor ligand binding region" evidence="13">
    <location>
        <begin position="68"/>
        <end position="314"/>
    </location>
</feature>
<dbReference type="InterPro" id="IPR000337">
    <property type="entry name" value="GPCR_3"/>
</dbReference>
<dbReference type="EMBL" id="JANPWB010000010">
    <property type="protein sequence ID" value="KAJ1144950.1"/>
    <property type="molecule type" value="Genomic_DNA"/>
</dbReference>
<keyword evidence="5" id="KW-1133">Transmembrane helix</keyword>
<evidence type="ECO:0000256" key="5">
    <source>
        <dbReference type="ARBA" id="ARBA00022989"/>
    </source>
</evidence>
<dbReference type="FunFam" id="2.10.50.30:FF:000004">
    <property type="entry name" value="Taste receptor type 1 member 3-like protein"/>
    <property type="match status" value="1"/>
</dbReference>
<keyword evidence="10" id="KW-0807">Transducer</keyword>
<dbReference type="InterPro" id="IPR038550">
    <property type="entry name" value="GPCR_3_9-Cys_sf"/>
</dbReference>
<dbReference type="PANTHER" id="PTHR24061">
    <property type="entry name" value="CALCIUM-SENSING RECEPTOR-RELATED"/>
    <property type="match status" value="1"/>
</dbReference>
<evidence type="ECO:0000256" key="11">
    <source>
        <dbReference type="ARBA" id="ARBA00038492"/>
    </source>
</evidence>
<evidence type="ECO:0000256" key="7">
    <source>
        <dbReference type="ARBA" id="ARBA00023136"/>
    </source>
</evidence>
<evidence type="ECO:0000256" key="2">
    <source>
        <dbReference type="ARBA" id="ARBA00022475"/>
    </source>
</evidence>
<dbReference type="Pfam" id="PF01094">
    <property type="entry name" value="ANF_receptor"/>
    <property type="match status" value="1"/>
</dbReference>
<keyword evidence="16" id="KW-1185">Reference proteome</keyword>
<evidence type="ECO:0000256" key="1">
    <source>
        <dbReference type="ARBA" id="ARBA00004651"/>
    </source>
</evidence>
<dbReference type="Proteomes" id="UP001066276">
    <property type="component" value="Chromosome 6"/>
</dbReference>
<dbReference type="GO" id="GO:0050916">
    <property type="term" value="P:sensory perception of sweet taste"/>
    <property type="evidence" value="ECO:0007669"/>
    <property type="project" value="TreeGrafter"/>
</dbReference>
<gene>
    <name evidence="15" type="ORF">NDU88_011242</name>
</gene>
<evidence type="ECO:0000256" key="3">
    <source>
        <dbReference type="ARBA" id="ARBA00022692"/>
    </source>
</evidence>
<keyword evidence="7" id="KW-0472">Membrane</keyword>
<dbReference type="PRINTS" id="PR00248">
    <property type="entry name" value="GPCRMGR"/>
</dbReference>
<keyword evidence="2" id="KW-1003">Cell membrane</keyword>
<dbReference type="InterPro" id="IPR001828">
    <property type="entry name" value="ANF_lig-bd_rcpt"/>
</dbReference>
<dbReference type="FunFam" id="3.40.50.2300:FF:000016">
    <property type="entry name" value="Taste 1 receptor member 2"/>
    <property type="match status" value="1"/>
</dbReference>
<evidence type="ECO:0000256" key="6">
    <source>
        <dbReference type="ARBA" id="ARBA00023040"/>
    </source>
</evidence>
<keyword evidence="8" id="KW-0675">Receptor</keyword>
<dbReference type="Gene3D" id="3.40.50.2300">
    <property type="match status" value="2"/>
</dbReference>
<protein>
    <recommendedName>
        <fullName evidence="12">Taste receptor type 1 member 3</fullName>
    </recommendedName>
</protein>
<evidence type="ECO:0000259" key="14">
    <source>
        <dbReference type="Pfam" id="PF07562"/>
    </source>
</evidence>
<dbReference type="AlphaFoldDB" id="A0AAV7R2U3"/>
<evidence type="ECO:0000256" key="9">
    <source>
        <dbReference type="ARBA" id="ARBA00023180"/>
    </source>
</evidence>